<feature type="transmembrane region" description="Helical" evidence="1">
    <location>
        <begin position="124"/>
        <end position="143"/>
    </location>
</feature>
<gene>
    <name evidence="2" type="ORF">Cme02nite_66480</name>
</gene>
<comment type="caution">
    <text evidence="2">The sequence shown here is derived from an EMBL/GenBank/DDBJ whole genome shotgun (WGS) entry which is preliminary data.</text>
</comment>
<evidence type="ECO:0000313" key="2">
    <source>
        <dbReference type="EMBL" id="GIG18316.1"/>
    </source>
</evidence>
<dbReference type="EMBL" id="BONJ01000039">
    <property type="protein sequence ID" value="GIG18316.1"/>
    <property type="molecule type" value="Genomic_DNA"/>
</dbReference>
<dbReference type="AlphaFoldDB" id="A0A8J3PHX1"/>
<name>A0A8J3PHX1_9ACTN</name>
<evidence type="ECO:0000313" key="3">
    <source>
        <dbReference type="Proteomes" id="UP000660339"/>
    </source>
</evidence>
<feature type="transmembrane region" description="Helical" evidence="1">
    <location>
        <begin position="155"/>
        <end position="174"/>
    </location>
</feature>
<sequence>MNHVRDAAMTALIFGFFASAWFGWAQEAPPVAWKKRLGIAGGVSIAVSLAGGILAWQHWSDGSALSEPGAMRRYGIIVGIECVAAAAGALVLGLRGKRELIAPWICLVVGVHFIPLAGPLQSPILFPLAVAMTLVAAGATPLARKRDIPPSATTGVGAGVSLLTCAIAALIIAVTR</sequence>
<dbReference type="Proteomes" id="UP000660339">
    <property type="component" value="Unassembled WGS sequence"/>
</dbReference>
<feature type="transmembrane region" description="Helical" evidence="1">
    <location>
        <begin position="101"/>
        <end position="118"/>
    </location>
</feature>
<feature type="transmembrane region" description="Helical" evidence="1">
    <location>
        <begin position="37"/>
        <end position="56"/>
    </location>
</feature>
<reference evidence="2" key="1">
    <citation type="submission" date="2021-01" db="EMBL/GenBank/DDBJ databases">
        <title>Whole genome shotgun sequence of Catellatospora methionotrophica NBRC 14553.</title>
        <authorList>
            <person name="Komaki H."/>
            <person name="Tamura T."/>
        </authorList>
    </citation>
    <scope>NUCLEOTIDE SEQUENCE</scope>
    <source>
        <strain evidence="2">NBRC 14553</strain>
    </source>
</reference>
<keyword evidence="1" id="KW-0472">Membrane</keyword>
<feature type="transmembrane region" description="Helical" evidence="1">
    <location>
        <begin position="6"/>
        <end position="25"/>
    </location>
</feature>
<dbReference type="RefSeq" id="WP_166381103.1">
    <property type="nucleotide sequence ID" value="NZ_BAAATT010000019.1"/>
</dbReference>
<evidence type="ECO:0000256" key="1">
    <source>
        <dbReference type="SAM" id="Phobius"/>
    </source>
</evidence>
<keyword evidence="3" id="KW-1185">Reference proteome</keyword>
<organism evidence="2 3">
    <name type="scientific">Catellatospora methionotrophica</name>
    <dbReference type="NCBI Taxonomy" id="121620"/>
    <lineage>
        <taxon>Bacteria</taxon>
        <taxon>Bacillati</taxon>
        <taxon>Actinomycetota</taxon>
        <taxon>Actinomycetes</taxon>
        <taxon>Micromonosporales</taxon>
        <taxon>Micromonosporaceae</taxon>
        <taxon>Catellatospora</taxon>
    </lineage>
</organism>
<protein>
    <submittedName>
        <fullName evidence="2">Uncharacterized protein</fullName>
    </submittedName>
</protein>
<proteinExistence type="predicted"/>
<feature type="transmembrane region" description="Helical" evidence="1">
    <location>
        <begin position="76"/>
        <end position="94"/>
    </location>
</feature>
<keyword evidence="1" id="KW-0812">Transmembrane</keyword>
<accession>A0A8J3PHX1</accession>
<keyword evidence="1" id="KW-1133">Transmembrane helix</keyword>